<comment type="caution">
    <text evidence="1">The sequence shown here is derived from an EMBL/GenBank/DDBJ whole genome shotgun (WGS) entry which is preliminary data.</text>
</comment>
<reference evidence="1" key="1">
    <citation type="submission" date="2018-10" db="EMBL/GenBank/DDBJ databases">
        <title>Effector identification in a new, highly contiguous assembly of the strawberry crown rot pathogen Phytophthora cactorum.</title>
        <authorList>
            <person name="Armitage A.D."/>
            <person name="Nellist C.F."/>
            <person name="Bates H."/>
            <person name="Vickerstaff R.J."/>
            <person name="Harrison R.J."/>
        </authorList>
    </citation>
    <scope>NUCLEOTIDE SEQUENCE</scope>
    <source>
        <strain evidence="1">4040</strain>
    </source>
</reference>
<dbReference type="EMBL" id="RCMK01000741">
    <property type="protein sequence ID" value="KAG2914143.1"/>
    <property type="molecule type" value="Genomic_DNA"/>
</dbReference>
<accession>A0A8T1BZV0</accession>
<protein>
    <submittedName>
        <fullName evidence="1">Uncharacterized protein</fullName>
    </submittedName>
</protein>
<name>A0A8T1BZV0_9STRA</name>
<dbReference type="AlphaFoldDB" id="A0A8T1BZV0"/>
<organism evidence="1 2">
    <name type="scientific">Phytophthora cactorum</name>
    <dbReference type="NCBI Taxonomy" id="29920"/>
    <lineage>
        <taxon>Eukaryota</taxon>
        <taxon>Sar</taxon>
        <taxon>Stramenopiles</taxon>
        <taxon>Oomycota</taxon>
        <taxon>Peronosporomycetes</taxon>
        <taxon>Peronosporales</taxon>
        <taxon>Peronosporaceae</taxon>
        <taxon>Phytophthora</taxon>
    </lineage>
</organism>
<evidence type="ECO:0000313" key="1">
    <source>
        <dbReference type="EMBL" id="KAG2914143.1"/>
    </source>
</evidence>
<sequence>MRLDVTIRKLTDVLVAMFALGMDMSEALYQRMRLPARVLYMTMFQFAPAAFA</sequence>
<gene>
    <name evidence="1" type="ORF">PC117_g18418</name>
</gene>
<dbReference type="Proteomes" id="UP000736787">
    <property type="component" value="Unassembled WGS sequence"/>
</dbReference>
<proteinExistence type="predicted"/>
<evidence type="ECO:0000313" key="2">
    <source>
        <dbReference type="Proteomes" id="UP000736787"/>
    </source>
</evidence>